<evidence type="ECO:0000313" key="2">
    <source>
        <dbReference type="Proteomes" id="UP000003163"/>
    </source>
</evidence>
<evidence type="ECO:0000313" key="1">
    <source>
        <dbReference type="EMBL" id="EJW02011.1"/>
    </source>
</evidence>
<dbReference type="VEuPathDB" id="MicrosporidiaDB:EDEG_03536"/>
<protein>
    <submittedName>
        <fullName evidence="1">Uncharacterized protein</fullName>
    </submittedName>
</protein>
<sequence length="268" mass="31825">MCDSDDTAQKIRDMVENLKNRQTSLRNLINHYDFDENVLSACEALSYLEKVKFSFQNPENCCNHVENEVECRQHSLLFIFEEIKNEFKNKITNEEKTDIQIVFNDFKHMFEELKKIESIKKVFVNLQKEHESEKMGMTLEKKEKSIAIIIQSRNVKNEEKAIQILCEIHKIAKNTHAVIRFWNPNKLYRLSKKIGTEKNLNTVHSIARNAIRSFKQLARILETRQQMTILECTSNCALVRKYKQFGNEENYDKIDYCLECKRRYSIVK</sequence>
<dbReference type="Proteomes" id="UP000003163">
    <property type="component" value="Unassembled WGS sequence"/>
</dbReference>
<dbReference type="EMBL" id="AFBI03000096">
    <property type="protein sequence ID" value="EJW02011.1"/>
    <property type="molecule type" value="Genomic_DNA"/>
</dbReference>
<reference evidence="1 2" key="1">
    <citation type="submission" date="2011-08" db="EMBL/GenBank/DDBJ databases">
        <authorList>
            <person name="Liu Z.J."/>
            <person name="Shi F.L."/>
            <person name="Lu J.Q."/>
            <person name="Li M."/>
            <person name="Wang Z.L."/>
        </authorList>
    </citation>
    <scope>NUCLEOTIDE SEQUENCE [LARGE SCALE GENOMIC DNA]</scope>
    <source>
        <strain evidence="1 2">USNM 41457</strain>
    </source>
</reference>
<accession>J9D2E9</accession>
<reference evidence="2" key="2">
    <citation type="submission" date="2015-07" db="EMBL/GenBank/DDBJ databases">
        <title>Contrasting host-pathogen interactions and genome evolution in two generalist and specialist microsporidian pathogens of mosquitoes.</title>
        <authorList>
            <consortium name="The Broad Institute Genomics Platform"/>
            <consortium name="The Broad Institute Genome Sequencing Center for Infectious Disease"/>
            <person name="Cuomo C.A."/>
            <person name="Sanscrainte N.D."/>
            <person name="Goldberg J.M."/>
            <person name="Heiman D."/>
            <person name="Young S."/>
            <person name="Zeng Q."/>
            <person name="Becnel J.J."/>
            <person name="Birren B.W."/>
        </authorList>
    </citation>
    <scope>NUCLEOTIDE SEQUENCE [LARGE SCALE GENOMIC DNA]</scope>
    <source>
        <strain evidence="2">USNM 41457</strain>
    </source>
</reference>
<dbReference type="HOGENOM" id="CLU_1038380_0_0_1"/>
<keyword evidence="2" id="KW-1185">Reference proteome</keyword>
<name>J9D2E9_EDHAE</name>
<proteinExistence type="predicted"/>
<dbReference type="InParanoid" id="J9D2E9"/>
<dbReference type="AlphaFoldDB" id="J9D2E9"/>
<gene>
    <name evidence="1" type="ORF">EDEG_03536</name>
</gene>
<organism evidence="1 2">
    <name type="scientific">Edhazardia aedis (strain USNM 41457)</name>
    <name type="common">Microsporidian parasite</name>
    <dbReference type="NCBI Taxonomy" id="1003232"/>
    <lineage>
        <taxon>Eukaryota</taxon>
        <taxon>Fungi</taxon>
        <taxon>Fungi incertae sedis</taxon>
        <taxon>Microsporidia</taxon>
        <taxon>Edhazardia</taxon>
    </lineage>
</organism>
<comment type="caution">
    <text evidence="1">The sequence shown here is derived from an EMBL/GenBank/DDBJ whole genome shotgun (WGS) entry which is preliminary data.</text>
</comment>